<dbReference type="EMBL" id="FNSO01000004">
    <property type="protein sequence ID" value="SEC23853.1"/>
    <property type="molecule type" value="Genomic_DNA"/>
</dbReference>
<evidence type="ECO:0000256" key="1">
    <source>
        <dbReference type="SAM" id="MobiDB-lite"/>
    </source>
</evidence>
<reference evidence="4" key="1">
    <citation type="submission" date="2016-10" db="EMBL/GenBank/DDBJ databases">
        <authorList>
            <person name="Varghese N."/>
            <person name="Submissions S."/>
        </authorList>
    </citation>
    <scope>NUCLEOTIDE SEQUENCE [LARGE SCALE GENOMIC DNA]</scope>
    <source>
        <strain evidence="4">DSM 44544</strain>
    </source>
</reference>
<feature type="compositionally biased region" description="Low complexity" evidence="1">
    <location>
        <begin position="191"/>
        <end position="214"/>
    </location>
</feature>
<feature type="domain" description="SAV-6107-like HEPN" evidence="2">
    <location>
        <begin position="265"/>
        <end position="362"/>
    </location>
</feature>
<dbReference type="STRING" id="208445.SAMN04489727_3057"/>
<dbReference type="Proteomes" id="UP000199622">
    <property type="component" value="Unassembled WGS sequence"/>
</dbReference>
<dbReference type="InterPro" id="IPR040891">
    <property type="entry name" value="HEPN_SAV_6107"/>
</dbReference>
<gene>
    <name evidence="3" type="ORF">SAMN04489727_3057</name>
</gene>
<evidence type="ECO:0000313" key="4">
    <source>
        <dbReference type="Proteomes" id="UP000199622"/>
    </source>
</evidence>
<dbReference type="AlphaFoldDB" id="A0A1H4QW32"/>
<feature type="compositionally biased region" description="Low complexity" evidence="1">
    <location>
        <begin position="237"/>
        <end position="246"/>
    </location>
</feature>
<name>A0A1H4QW32_9PSEU</name>
<dbReference type="Pfam" id="PF18726">
    <property type="entry name" value="HEPN_SAV_6107"/>
    <property type="match status" value="1"/>
</dbReference>
<accession>A0A1H4QW32</accession>
<evidence type="ECO:0000259" key="2">
    <source>
        <dbReference type="Pfam" id="PF18726"/>
    </source>
</evidence>
<evidence type="ECO:0000313" key="3">
    <source>
        <dbReference type="EMBL" id="SEC23853.1"/>
    </source>
</evidence>
<sequence length="377" mass="37708">MSVKVVSPTDPGQPELPMSLRPQPAQPPAAPRGRTRQCLAAPAPDPRQPQLPIPLCPAAATRPSSAPAQPLSVPEQLRPASAALPLRSAASGGEPGQLELPSPGQPGTPAEPWSTAADAGQAELPVREVAEQPRSGAVPAAADAGRRELPAVGGAVQAEPVAAEVGSGVPVASAAASAPPAADAGRSELPAVGDAAQAEPVAAEVEPRVPVAPGAGSGSPELPLSLRPPTAAESDQSALPMSLRPPASPAAAGLLAQARRGLAEAVQESRPAERFIGAYLAALRGAAAVLAARGRPHRGRARPASTWDLLDSVAPELREWSAFFASNSATRAAAQAGITGKVTAESAAGLVGAATPFLELVRRLVHGLPITGEAHVA</sequence>
<feature type="compositionally biased region" description="Pro residues" evidence="1">
    <location>
        <begin position="43"/>
        <end position="55"/>
    </location>
</feature>
<feature type="compositionally biased region" description="Low complexity" evidence="1">
    <location>
        <begin position="57"/>
        <end position="70"/>
    </location>
</feature>
<feature type="region of interest" description="Disordered" evidence="1">
    <location>
        <begin position="181"/>
        <end position="246"/>
    </location>
</feature>
<dbReference type="RefSeq" id="WP_167384610.1">
    <property type="nucleotide sequence ID" value="NZ_FNSO01000004.1"/>
</dbReference>
<feature type="region of interest" description="Disordered" evidence="1">
    <location>
        <begin position="1"/>
        <end position="143"/>
    </location>
</feature>
<feature type="compositionally biased region" description="Low complexity" evidence="1">
    <location>
        <begin position="77"/>
        <end position="91"/>
    </location>
</feature>
<protein>
    <recommendedName>
        <fullName evidence="2">SAV-6107-like HEPN domain-containing protein</fullName>
    </recommendedName>
</protein>
<keyword evidence="4" id="KW-1185">Reference proteome</keyword>
<organism evidence="3 4">
    <name type="scientific">Amycolatopsis tolypomycina</name>
    <dbReference type="NCBI Taxonomy" id="208445"/>
    <lineage>
        <taxon>Bacteria</taxon>
        <taxon>Bacillati</taxon>
        <taxon>Actinomycetota</taxon>
        <taxon>Actinomycetes</taxon>
        <taxon>Pseudonocardiales</taxon>
        <taxon>Pseudonocardiaceae</taxon>
        <taxon>Amycolatopsis</taxon>
    </lineage>
</organism>
<proteinExistence type="predicted"/>